<dbReference type="Proteomes" id="UP000078542">
    <property type="component" value="Unassembled WGS sequence"/>
</dbReference>
<dbReference type="InterPro" id="IPR033701">
    <property type="entry name" value="POLO_box_1"/>
</dbReference>
<dbReference type="GO" id="GO:0004674">
    <property type="term" value="F:protein serine/threonine kinase activity"/>
    <property type="evidence" value="ECO:0007669"/>
    <property type="project" value="UniProtKB-KW"/>
</dbReference>
<dbReference type="Gene3D" id="3.30.200.20">
    <property type="entry name" value="Phosphorylase Kinase, domain 1"/>
    <property type="match status" value="1"/>
</dbReference>
<evidence type="ECO:0000256" key="13">
    <source>
        <dbReference type="ARBA" id="ARBA00047802"/>
    </source>
</evidence>
<dbReference type="Gene3D" id="1.10.510.10">
    <property type="entry name" value="Transferase(Phosphotransferase) domain 1"/>
    <property type="match status" value="1"/>
</dbReference>
<evidence type="ECO:0000256" key="1">
    <source>
        <dbReference type="ARBA" id="ARBA00004123"/>
    </source>
</evidence>
<dbReference type="InterPro" id="IPR036947">
    <property type="entry name" value="POLO_box_dom_sf"/>
</dbReference>
<evidence type="ECO:0000256" key="9">
    <source>
        <dbReference type="ARBA" id="ARBA00022777"/>
    </source>
</evidence>
<organism evidence="17 18">
    <name type="scientific">Cyphomyrmex costatus</name>
    <dbReference type="NCBI Taxonomy" id="456900"/>
    <lineage>
        <taxon>Eukaryota</taxon>
        <taxon>Metazoa</taxon>
        <taxon>Ecdysozoa</taxon>
        <taxon>Arthropoda</taxon>
        <taxon>Hexapoda</taxon>
        <taxon>Insecta</taxon>
        <taxon>Pterygota</taxon>
        <taxon>Neoptera</taxon>
        <taxon>Endopterygota</taxon>
        <taxon>Hymenoptera</taxon>
        <taxon>Apocrita</taxon>
        <taxon>Aculeata</taxon>
        <taxon>Formicoidea</taxon>
        <taxon>Formicidae</taxon>
        <taxon>Myrmicinae</taxon>
        <taxon>Cyphomyrmex</taxon>
    </lineage>
</organism>
<keyword evidence="4" id="KW-0963">Cytoplasm</keyword>
<keyword evidence="6" id="KW-0808">Transferase</keyword>
<reference evidence="17 18" key="1">
    <citation type="submission" date="2016-03" db="EMBL/GenBank/DDBJ databases">
        <title>Cyphomyrmex costatus WGS genome.</title>
        <authorList>
            <person name="Nygaard S."/>
            <person name="Hu H."/>
            <person name="Boomsma J."/>
            <person name="Zhang G."/>
        </authorList>
    </citation>
    <scope>NUCLEOTIDE SEQUENCE [LARGE SCALE GENOMIC DNA]</scope>
    <source>
        <strain evidence="17">MS0001</strain>
        <tissue evidence="17">Whole body</tissue>
    </source>
</reference>
<dbReference type="AlphaFoldDB" id="A0A151ILB6"/>
<keyword evidence="12" id="KW-0539">Nucleus</keyword>
<feature type="domain" description="POLO box" evidence="16">
    <location>
        <begin position="600"/>
        <end position="681"/>
    </location>
</feature>
<feature type="domain" description="Protein kinase" evidence="15">
    <location>
        <begin position="134"/>
        <end position="386"/>
    </location>
</feature>
<dbReference type="FunFam" id="1.10.510.10:FF:000727">
    <property type="entry name" value="Serine/threonine-protein kinase PLK"/>
    <property type="match status" value="1"/>
</dbReference>
<dbReference type="GO" id="GO:0000776">
    <property type="term" value="C:kinetochore"/>
    <property type="evidence" value="ECO:0007669"/>
    <property type="project" value="TreeGrafter"/>
</dbReference>
<dbReference type="PANTHER" id="PTHR24345:SF93">
    <property type="entry name" value="SERINE_THREONINE-PROTEIN KINASE PLK1"/>
    <property type="match status" value="1"/>
</dbReference>
<dbReference type="CDD" id="cd13117">
    <property type="entry name" value="POLO_box_2"/>
    <property type="match status" value="1"/>
</dbReference>
<sequence length="686" mass="77908">MDILRRKSSKAIVPVSTLSISTIPSTFANRNNADISDDFPAPVLPTIPICIGFGNIRIALGNNSGEAADRDPRQWQRQDVSDSHAASSSDITTFDGDNDSGSVYHCDCIDCMMSNEEESTIPNVIYDANTGKSYMKGRFFGKGGFAKCYEITESKSHHVFAGKIVPKSLMAKSNQREKMTQEIAIHQSLSHRHIVGFHGFFDDSNNIYIILELCRKRSMMELHKRRKALSECETRYFMKQILEGVFYLHQHRIIHRDLKLGNLFLNDDLQVKIGDFGLATRLEHDGERKKTVCGTPNYIAPEVLTKIGHSYEADIWSIGCIMYTLLVGKPPFETSSLKETYSRIKQVQYKTPQHIGKPAMNMVANMLQLNPSKRPSVVKLMKDTFFTSGYLPTSLPLSCLTMAPRLDMLESHCNRKPLGEMNLNGYTEQDILSCRVPSSPSRKTKPNSEIAEPQRVNLDIRKMLQTLKEQIGSVLRTKPARESVSSADELTDPAAQPVIWISKWVDYSDKYGFGYQLSDDSVGVMYNDGTRLIMMANGYNIHYINREGDELYYTVKEYPASLEKKMKLMNFFLKYMNEHLMKAGGSIAVKQSDSLSRIPYIHQWFRTQTAVVMQLTNGTVQINFLDHAKIIMCPLMTAVTYIDHDKNFKTYRFQTIQENGCCKGLADNLLYAYEKIKLMLQNSQAR</sequence>
<dbReference type="InterPro" id="IPR008271">
    <property type="entry name" value="Ser/Thr_kinase_AS"/>
</dbReference>
<dbReference type="PROSITE" id="PS50078">
    <property type="entry name" value="POLO_BOX"/>
    <property type="match status" value="2"/>
</dbReference>
<accession>A0A151ILB6</accession>
<proteinExistence type="predicted"/>
<keyword evidence="9 17" id="KW-0418">Kinase</keyword>
<evidence type="ECO:0000313" key="18">
    <source>
        <dbReference type="Proteomes" id="UP000078542"/>
    </source>
</evidence>
<evidence type="ECO:0000256" key="8">
    <source>
        <dbReference type="ARBA" id="ARBA00022741"/>
    </source>
</evidence>
<dbReference type="FunFam" id="3.30.200.20:FF:000284">
    <property type="entry name" value="Serine/threonine-protein kinase PLK"/>
    <property type="match status" value="1"/>
</dbReference>
<evidence type="ECO:0000259" key="15">
    <source>
        <dbReference type="PROSITE" id="PS50011"/>
    </source>
</evidence>
<evidence type="ECO:0000259" key="16">
    <source>
        <dbReference type="PROSITE" id="PS50078"/>
    </source>
</evidence>
<comment type="catalytic activity">
    <reaction evidence="13">
        <text>L-threonyl-[protein] + ATP = O-phospho-L-threonyl-[protein] + ADP + H(+)</text>
        <dbReference type="Rhea" id="RHEA:46608"/>
        <dbReference type="Rhea" id="RHEA-COMP:11060"/>
        <dbReference type="Rhea" id="RHEA-COMP:11605"/>
        <dbReference type="ChEBI" id="CHEBI:15378"/>
        <dbReference type="ChEBI" id="CHEBI:30013"/>
        <dbReference type="ChEBI" id="CHEBI:30616"/>
        <dbReference type="ChEBI" id="CHEBI:61977"/>
        <dbReference type="ChEBI" id="CHEBI:456216"/>
        <dbReference type="EC" id="2.7.11.21"/>
    </reaction>
</comment>
<dbReference type="InterPro" id="IPR000959">
    <property type="entry name" value="POLO_box_dom"/>
</dbReference>
<feature type="domain" description="POLO box" evidence="16">
    <location>
        <begin position="500"/>
        <end position="578"/>
    </location>
</feature>
<dbReference type="Pfam" id="PF00069">
    <property type="entry name" value="Pkinase"/>
    <property type="match status" value="1"/>
</dbReference>
<dbReference type="InterPro" id="IPR011009">
    <property type="entry name" value="Kinase-like_dom_sf"/>
</dbReference>
<dbReference type="STRING" id="456900.A0A151ILB6"/>
<evidence type="ECO:0000256" key="14">
    <source>
        <dbReference type="ARBA" id="ARBA00048347"/>
    </source>
</evidence>
<evidence type="ECO:0000256" key="10">
    <source>
        <dbReference type="ARBA" id="ARBA00022840"/>
    </source>
</evidence>
<evidence type="ECO:0000256" key="2">
    <source>
        <dbReference type="ARBA" id="ARBA00004300"/>
    </source>
</evidence>
<keyword evidence="7" id="KW-0677">Repeat</keyword>
<evidence type="ECO:0000256" key="7">
    <source>
        <dbReference type="ARBA" id="ARBA00022737"/>
    </source>
</evidence>
<evidence type="ECO:0000256" key="11">
    <source>
        <dbReference type="ARBA" id="ARBA00023212"/>
    </source>
</evidence>
<dbReference type="InterPro" id="IPR000719">
    <property type="entry name" value="Prot_kinase_dom"/>
</dbReference>
<dbReference type="GO" id="GO:0007052">
    <property type="term" value="P:mitotic spindle organization"/>
    <property type="evidence" value="ECO:0007669"/>
    <property type="project" value="TreeGrafter"/>
</dbReference>
<dbReference type="EMBL" id="KQ977121">
    <property type="protein sequence ID" value="KYN05543.1"/>
    <property type="molecule type" value="Genomic_DNA"/>
</dbReference>
<evidence type="ECO:0000256" key="12">
    <source>
        <dbReference type="ARBA" id="ARBA00023242"/>
    </source>
</evidence>
<comment type="subcellular location">
    <subcellularLocation>
        <location evidence="2">Cytoplasm</location>
        <location evidence="2">Cytoskeleton</location>
        <location evidence="2">Microtubule organizing center</location>
        <location evidence="2">Centrosome</location>
    </subcellularLocation>
    <subcellularLocation>
        <location evidence="1">Nucleus</location>
    </subcellularLocation>
</comment>
<keyword evidence="10" id="KW-0067">ATP-binding</keyword>
<evidence type="ECO:0000256" key="3">
    <source>
        <dbReference type="ARBA" id="ARBA00012424"/>
    </source>
</evidence>
<dbReference type="Pfam" id="PF00659">
    <property type="entry name" value="POLO_box"/>
    <property type="match status" value="2"/>
</dbReference>
<keyword evidence="8" id="KW-0547">Nucleotide-binding</keyword>
<dbReference type="Gene3D" id="3.30.1120.30">
    <property type="entry name" value="POLO box domain"/>
    <property type="match status" value="2"/>
</dbReference>
<dbReference type="CDD" id="cd13118">
    <property type="entry name" value="POLO_box_1"/>
    <property type="match status" value="1"/>
</dbReference>
<protein>
    <recommendedName>
        <fullName evidence="3">polo kinase</fullName>
        <ecNumber evidence="3">2.7.11.21</ecNumber>
    </recommendedName>
</protein>
<name>A0A151ILB6_9HYME</name>
<keyword evidence="5" id="KW-0723">Serine/threonine-protein kinase</keyword>
<comment type="catalytic activity">
    <reaction evidence="14">
        <text>L-seryl-[protein] + ATP = O-phospho-L-seryl-[protein] + ADP + H(+)</text>
        <dbReference type="Rhea" id="RHEA:17989"/>
        <dbReference type="Rhea" id="RHEA-COMP:9863"/>
        <dbReference type="Rhea" id="RHEA-COMP:11604"/>
        <dbReference type="ChEBI" id="CHEBI:15378"/>
        <dbReference type="ChEBI" id="CHEBI:29999"/>
        <dbReference type="ChEBI" id="CHEBI:30616"/>
        <dbReference type="ChEBI" id="CHEBI:83421"/>
        <dbReference type="ChEBI" id="CHEBI:456216"/>
        <dbReference type="EC" id="2.7.11.21"/>
    </reaction>
</comment>
<evidence type="ECO:0000313" key="17">
    <source>
        <dbReference type="EMBL" id="KYN05543.1"/>
    </source>
</evidence>
<dbReference type="GO" id="GO:0005634">
    <property type="term" value="C:nucleus"/>
    <property type="evidence" value="ECO:0007669"/>
    <property type="project" value="UniProtKB-SubCell"/>
</dbReference>
<dbReference type="GO" id="GO:0005813">
    <property type="term" value="C:centrosome"/>
    <property type="evidence" value="ECO:0007669"/>
    <property type="project" value="UniProtKB-SubCell"/>
</dbReference>
<dbReference type="PROSITE" id="PS50011">
    <property type="entry name" value="PROTEIN_KINASE_DOM"/>
    <property type="match status" value="1"/>
</dbReference>
<dbReference type="GO" id="GO:0005524">
    <property type="term" value="F:ATP binding"/>
    <property type="evidence" value="ECO:0007669"/>
    <property type="project" value="UniProtKB-KW"/>
</dbReference>
<evidence type="ECO:0000256" key="5">
    <source>
        <dbReference type="ARBA" id="ARBA00022527"/>
    </source>
</evidence>
<dbReference type="SMART" id="SM00220">
    <property type="entry name" value="S_TKc"/>
    <property type="match status" value="1"/>
</dbReference>
<dbReference type="FunFam" id="3.30.1120.30:FF:000001">
    <property type="entry name" value="Serine/threonine-protein kinase PLK"/>
    <property type="match status" value="1"/>
</dbReference>
<dbReference type="GO" id="GO:0000922">
    <property type="term" value="C:spindle pole"/>
    <property type="evidence" value="ECO:0007669"/>
    <property type="project" value="TreeGrafter"/>
</dbReference>
<dbReference type="InterPro" id="IPR033695">
    <property type="entry name" value="POLO_box_2"/>
</dbReference>
<dbReference type="PANTHER" id="PTHR24345">
    <property type="entry name" value="SERINE/THREONINE-PROTEIN KINASE PLK"/>
    <property type="match status" value="1"/>
</dbReference>
<dbReference type="SUPFAM" id="SSF56112">
    <property type="entry name" value="Protein kinase-like (PK-like)"/>
    <property type="match status" value="1"/>
</dbReference>
<keyword evidence="18" id="KW-1185">Reference proteome</keyword>
<evidence type="ECO:0000256" key="6">
    <source>
        <dbReference type="ARBA" id="ARBA00022679"/>
    </source>
</evidence>
<dbReference type="GO" id="GO:0005737">
    <property type="term" value="C:cytoplasm"/>
    <property type="evidence" value="ECO:0007669"/>
    <property type="project" value="TreeGrafter"/>
</dbReference>
<evidence type="ECO:0000256" key="4">
    <source>
        <dbReference type="ARBA" id="ARBA00022490"/>
    </source>
</evidence>
<dbReference type="PROSITE" id="PS00108">
    <property type="entry name" value="PROTEIN_KINASE_ST"/>
    <property type="match status" value="1"/>
</dbReference>
<keyword evidence="11" id="KW-0206">Cytoskeleton</keyword>
<dbReference type="CDD" id="cd14099">
    <property type="entry name" value="STKc_PLK"/>
    <property type="match status" value="1"/>
</dbReference>
<dbReference type="SUPFAM" id="SSF82615">
    <property type="entry name" value="Polo-box domain"/>
    <property type="match status" value="2"/>
</dbReference>
<gene>
    <name evidence="17" type="ORF">ALC62_03534</name>
</gene>
<dbReference type="EC" id="2.7.11.21" evidence="3"/>